<protein>
    <submittedName>
        <fullName evidence="2">Glucokinase</fullName>
    </submittedName>
</protein>
<dbReference type="PROSITE" id="PS01125">
    <property type="entry name" value="ROK"/>
    <property type="match status" value="1"/>
</dbReference>
<organism evidence="2 3">
    <name type="scientific">Eubacterium pyruvativorans</name>
    <dbReference type="NCBI Taxonomy" id="155865"/>
    <lineage>
        <taxon>Bacteria</taxon>
        <taxon>Bacillati</taxon>
        <taxon>Bacillota</taxon>
        <taxon>Clostridia</taxon>
        <taxon>Eubacteriales</taxon>
        <taxon>Eubacteriaceae</taxon>
        <taxon>Eubacterium</taxon>
    </lineage>
</organism>
<dbReference type="EMBL" id="FPBT01000002">
    <property type="protein sequence ID" value="SFU33692.1"/>
    <property type="molecule type" value="Genomic_DNA"/>
</dbReference>
<gene>
    <name evidence="2" type="ORF">SAMN05216508_10240</name>
</gene>
<keyword evidence="2" id="KW-0418">Kinase</keyword>
<dbReference type="GO" id="GO:0016301">
    <property type="term" value="F:kinase activity"/>
    <property type="evidence" value="ECO:0007669"/>
    <property type="project" value="UniProtKB-KW"/>
</dbReference>
<evidence type="ECO:0000256" key="1">
    <source>
        <dbReference type="ARBA" id="ARBA00006479"/>
    </source>
</evidence>
<proteinExistence type="inferred from homology"/>
<keyword evidence="2" id="KW-0808">Transferase</keyword>
<keyword evidence="3" id="KW-1185">Reference proteome</keyword>
<evidence type="ECO:0000313" key="3">
    <source>
        <dbReference type="Proteomes" id="UP000198817"/>
    </source>
</evidence>
<dbReference type="InterPro" id="IPR049874">
    <property type="entry name" value="ROK_cs"/>
</dbReference>
<dbReference type="PANTHER" id="PTHR18964:SF149">
    <property type="entry name" value="BIFUNCTIONAL UDP-N-ACETYLGLUCOSAMINE 2-EPIMERASE_N-ACETYLMANNOSAMINE KINASE"/>
    <property type="match status" value="1"/>
</dbReference>
<name>A0A1I7FBZ7_9FIRM</name>
<dbReference type="InterPro" id="IPR000600">
    <property type="entry name" value="ROK"/>
</dbReference>
<dbReference type="PANTHER" id="PTHR18964">
    <property type="entry name" value="ROK (REPRESSOR, ORF, KINASE) FAMILY"/>
    <property type="match status" value="1"/>
</dbReference>
<dbReference type="STRING" id="155865.SAMN05216515_101127"/>
<dbReference type="Pfam" id="PF00480">
    <property type="entry name" value="ROK"/>
    <property type="match status" value="1"/>
</dbReference>
<dbReference type="SUPFAM" id="SSF53067">
    <property type="entry name" value="Actin-like ATPase domain"/>
    <property type="match status" value="1"/>
</dbReference>
<sequence>MTDYAIGIDIGGTTVKLGLFAADTGNLTEQWEIPTRREEEGRYILPDIAASLREVLIRLSIPLSRIRGAGLGIPGPVLEERIVNRGTNLGWGRFDVCAAFRELSGISRVKAGNDANVAALGEARKGGAAGYRSAVLITLGTGIGAGIILNGQIISGANGAAGEIGHFHVRDGEPEACGCGLHGCLEQYASATGLVRLARQGGADFPDLTAKTVMDRAKAGDPVCLSAVSEAAELLGDAMARIAAVVDPEIFLIGGGVSRAGEFLFSRIRSAYRARAFHPSRDTIIRPAELGPQAGIYGAAHLIL</sequence>
<dbReference type="AlphaFoldDB" id="A0A1I7FBZ7"/>
<dbReference type="InterPro" id="IPR043129">
    <property type="entry name" value="ATPase_NBD"/>
</dbReference>
<dbReference type="Gene3D" id="3.30.420.40">
    <property type="match status" value="2"/>
</dbReference>
<evidence type="ECO:0000313" key="2">
    <source>
        <dbReference type="EMBL" id="SFU33692.1"/>
    </source>
</evidence>
<dbReference type="Proteomes" id="UP000198817">
    <property type="component" value="Unassembled WGS sequence"/>
</dbReference>
<dbReference type="RefSeq" id="WP_090469648.1">
    <property type="nucleotide sequence ID" value="NZ_FOWF01000001.1"/>
</dbReference>
<dbReference type="OrthoDB" id="9810372at2"/>
<comment type="similarity">
    <text evidence="1">Belongs to the ROK (NagC/XylR) family.</text>
</comment>
<accession>A0A1I7FBZ7</accession>
<reference evidence="2 3" key="1">
    <citation type="submission" date="2016-10" db="EMBL/GenBank/DDBJ databases">
        <authorList>
            <person name="de Groot N.N."/>
        </authorList>
    </citation>
    <scope>NUCLEOTIDE SEQUENCE [LARGE SCALE GENOMIC DNA]</scope>
    <source>
        <strain evidence="2 3">KHGC13</strain>
    </source>
</reference>